<dbReference type="EMBL" id="JAHHIF010000044">
    <property type="protein sequence ID" value="MBW4547569.1"/>
    <property type="molecule type" value="Genomic_DNA"/>
</dbReference>
<feature type="domain" description="ABC transporter" evidence="10">
    <location>
        <begin position="338"/>
        <end position="573"/>
    </location>
</feature>
<dbReference type="SUPFAM" id="SSF90123">
    <property type="entry name" value="ABC transporter transmembrane region"/>
    <property type="match status" value="1"/>
</dbReference>
<comment type="caution">
    <text evidence="12">The sequence shown here is derived from an EMBL/GenBank/DDBJ whole genome shotgun (WGS) entry which is preliminary data.</text>
</comment>
<evidence type="ECO:0000259" key="10">
    <source>
        <dbReference type="PROSITE" id="PS50893"/>
    </source>
</evidence>
<keyword evidence="7 9" id="KW-1133">Transmembrane helix</keyword>
<evidence type="ECO:0000256" key="7">
    <source>
        <dbReference type="ARBA" id="ARBA00022989"/>
    </source>
</evidence>
<accession>A0A951PRM2</accession>
<dbReference type="AlphaFoldDB" id="A0A951PRM2"/>
<dbReference type="Gene3D" id="1.20.1560.10">
    <property type="entry name" value="ABC transporter type 1, transmembrane domain"/>
    <property type="match status" value="1"/>
</dbReference>
<evidence type="ECO:0000313" key="12">
    <source>
        <dbReference type="EMBL" id="MBW4547569.1"/>
    </source>
</evidence>
<keyword evidence="6 12" id="KW-0067">ATP-binding</keyword>
<feature type="transmembrane region" description="Helical" evidence="9">
    <location>
        <begin position="20"/>
        <end position="41"/>
    </location>
</feature>
<dbReference type="InterPro" id="IPR036640">
    <property type="entry name" value="ABC1_TM_sf"/>
</dbReference>
<evidence type="ECO:0000256" key="2">
    <source>
        <dbReference type="ARBA" id="ARBA00022448"/>
    </source>
</evidence>
<feature type="transmembrane region" description="Helical" evidence="9">
    <location>
        <begin position="156"/>
        <end position="178"/>
    </location>
</feature>
<name>A0A951PRM2_9CYAN</name>
<evidence type="ECO:0000256" key="4">
    <source>
        <dbReference type="ARBA" id="ARBA00022692"/>
    </source>
</evidence>
<keyword evidence="8 9" id="KW-0472">Membrane</keyword>
<dbReference type="Pfam" id="PF00005">
    <property type="entry name" value="ABC_tran"/>
    <property type="match status" value="1"/>
</dbReference>
<dbReference type="PANTHER" id="PTHR43394:SF1">
    <property type="entry name" value="ATP-BINDING CASSETTE SUB-FAMILY B MEMBER 10, MITOCHONDRIAL"/>
    <property type="match status" value="1"/>
</dbReference>
<keyword evidence="3" id="KW-1003">Cell membrane</keyword>
<dbReference type="InterPro" id="IPR027417">
    <property type="entry name" value="P-loop_NTPase"/>
</dbReference>
<dbReference type="Pfam" id="PF00664">
    <property type="entry name" value="ABC_membrane"/>
    <property type="match status" value="1"/>
</dbReference>
<evidence type="ECO:0000256" key="9">
    <source>
        <dbReference type="SAM" id="Phobius"/>
    </source>
</evidence>
<dbReference type="CDD" id="cd18541">
    <property type="entry name" value="ABC_6TM_TmrB_like"/>
    <property type="match status" value="1"/>
</dbReference>
<dbReference type="Proteomes" id="UP000753908">
    <property type="component" value="Unassembled WGS sequence"/>
</dbReference>
<reference evidence="12" key="2">
    <citation type="journal article" date="2022" name="Microbiol. Resour. Announc.">
        <title>Metagenome Sequencing to Explore Phylogenomics of Terrestrial Cyanobacteria.</title>
        <authorList>
            <person name="Ward R.D."/>
            <person name="Stajich J.E."/>
            <person name="Johansen J.R."/>
            <person name="Huntemann M."/>
            <person name="Clum A."/>
            <person name="Foster B."/>
            <person name="Foster B."/>
            <person name="Roux S."/>
            <person name="Palaniappan K."/>
            <person name="Varghese N."/>
            <person name="Mukherjee S."/>
            <person name="Reddy T.B.K."/>
            <person name="Daum C."/>
            <person name="Copeland A."/>
            <person name="Chen I.A."/>
            <person name="Ivanova N.N."/>
            <person name="Kyrpides N.C."/>
            <person name="Shapiro N."/>
            <person name="Eloe-Fadrosh E.A."/>
            <person name="Pietrasiak N."/>
        </authorList>
    </citation>
    <scope>NUCLEOTIDE SEQUENCE</scope>
    <source>
        <strain evidence="12">CPER-KK1</strain>
    </source>
</reference>
<feature type="transmembrane region" description="Helical" evidence="9">
    <location>
        <begin position="243"/>
        <end position="261"/>
    </location>
</feature>
<evidence type="ECO:0000313" key="13">
    <source>
        <dbReference type="Proteomes" id="UP000753908"/>
    </source>
</evidence>
<dbReference type="PROSITE" id="PS50929">
    <property type="entry name" value="ABC_TM1F"/>
    <property type="match status" value="1"/>
</dbReference>
<dbReference type="FunFam" id="3.40.50.300:FF:000221">
    <property type="entry name" value="Multidrug ABC transporter ATP-binding protein"/>
    <property type="match status" value="1"/>
</dbReference>
<dbReference type="InterPro" id="IPR011527">
    <property type="entry name" value="ABC1_TM_dom"/>
</dbReference>
<dbReference type="GO" id="GO:0015421">
    <property type="term" value="F:ABC-type oligopeptide transporter activity"/>
    <property type="evidence" value="ECO:0007669"/>
    <property type="project" value="TreeGrafter"/>
</dbReference>
<sequence length="581" mass="64327">MANSRLQKLLAYLRPHWQQATLGIVALLIVNGIGVYIPLLIRDSIDELRQAVSFDYIWRFVLLILILSSVMWVIRMASRILLFGLGRQVEFDLKQKIFQHLLTLEPSYFSTNTAGDLINRATSDVDNIRRLLGFAVLSLANTVFAYALTLPVMMSISLRLTVLAIAVYPFMLITVQLFSENLRNQQLTVQEELSSLSELIQEDMSGISLIKIYAQEQNERRAFRQLNGQLLGANLKLARTRNILFPVIEALAYVSLLALLWVGSGSIASGAISIGDFIALVLYAERLVFPTALLGFTITAYQRGEVSVDRVESILMVKPQIADAPDAISLPEPVKGQLKAVNLTYTFPGSKTPALKEVTFTINAGETVAIVGAIGSGKSTLANALPRLLDIEPHQLFLDGQDITKVRLPDLRKAIAYVPQDSFLFSTSIKNNICYGNPLSEQPEVEQAAKQAQIQSEILNFPQQYETIVGERGITLSGGQRQRTALARALLMDAPVLILDDALSSVDNQTATQILENLSQGVQRKTVIFISHQLSAAATADRIFVMEAGQIVQTGTHAELLQQPGLYYSLWNQHHLEEILR</sequence>
<dbReference type="SUPFAM" id="SSF52540">
    <property type="entry name" value="P-loop containing nucleoside triphosphate hydrolases"/>
    <property type="match status" value="1"/>
</dbReference>
<evidence type="ECO:0000256" key="6">
    <source>
        <dbReference type="ARBA" id="ARBA00022840"/>
    </source>
</evidence>
<comment type="subcellular location">
    <subcellularLocation>
        <location evidence="1">Cell membrane</location>
        <topology evidence="1">Multi-pass membrane protein</topology>
    </subcellularLocation>
</comment>
<dbReference type="InterPro" id="IPR003593">
    <property type="entry name" value="AAA+_ATPase"/>
</dbReference>
<feature type="transmembrane region" description="Helical" evidence="9">
    <location>
        <begin position="56"/>
        <end position="74"/>
    </location>
</feature>
<keyword evidence="5" id="KW-0547">Nucleotide-binding</keyword>
<dbReference type="GO" id="GO:0005886">
    <property type="term" value="C:plasma membrane"/>
    <property type="evidence" value="ECO:0007669"/>
    <property type="project" value="UniProtKB-SubCell"/>
</dbReference>
<evidence type="ECO:0000256" key="1">
    <source>
        <dbReference type="ARBA" id="ARBA00004651"/>
    </source>
</evidence>
<evidence type="ECO:0000256" key="3">
    <source>
        <dbReference type="ARBA" id="ARBA00022475"/>
    </source>
</evidence>
<dbReference type="PROSITE" id="PS50893">
    <property type="entry name" value="ABC_TRANSPORTER_2"/>
    <property type="match status" value="1"/>
</dbReference>
<organism evidence="12 13">
    <name type="scientific">Symplocastrum torsivum CPER-KK1</name>
    <dbReference type="NCBI Taxonomy" id="450513"/>
    <lineage>
        <taxon>Bacteria</taxon>
        <taxon>Bacillati</taxon>
        <taxon>Cyanobacteriota</taxon>
        <taxon>Cyanophyceae</taxon>
        <taxon>Oscillatoriophycideae</taxon>
        <taxon>Oscillatoriales</taxon>
        <taxon>Microcoleaceae</taxon>
        <taxon>Symplocastrum</taxon>
    </lineage>
</organism>
<proteinExistence type="predicted"/>
<keyword evidence="4 9" id="KW-0812">Transmembrane</keyword>
<dbReference type="SMART" id="SM00382">
    <property type="entry name" value="AAA"/>
    <property type="match status" value="1"/>
</dbReference>
<dbReference type="GO" id="GO:0016887">
    <property type="term" value="F:ATP hydrolysis activity"/>
    <property type="evidence" value="ECO:0007669"/>
    <property type="project" value="InterPro"/>
</dbReference>
<dbReference type="InterPro" id="IPR039421">
    <property type="entry name" value="Type_1_exporter"/>
</dbReference>
<keyword evidence="2" id="KW-0813">Transport</keyword>
<gene>
    <name evidence="12" type="ORF">KME25_24480</name>
</gene>
<dbReference type="InterPro" id="IPR003439">
    <property type="entry name" value="ABC_transporter-like_ATP-bd"/>
</dbReference>
<dbReference type="Gene3D" id="3.40.50.300">
    <property type="entry name" value="P-loop containing nucleotide triphosphate hydrolases"/>
    <property type="match status" value="1"/>
</dbReference>
<feature type="transmembrane region" description="Helical" evidence="9">
    <location>
        <begin position="131"/>
        <end position="150"/>
    </location>
</feature>
<dbReference type="PANTHER" id="PTHR43394">
    <property type="entry name" value="ATP-DEPENDENT PERMEASE MDL1, MITOCHONDRIAL"/>
    <property type="match status" value="1"/>
</dbReference>
<reference evidence="12" key="1">
    <citation type="submission" date="2021-05" db="EMBL/GenBank/DDBJ databases">
        <authorList>
            <person name="Pietrasiak N."/>
            <person name="Ward R."/>
            <person name="Stajich J.E."/>
            <person name="Kurbessoian T."/>
        </authorList>
    </citation>
    <scope>NUCLEOTIDE SEQUENCE</scope>
    <source>
        <strain evidence="12">CPER-KK1</strain>
    </source>
</reference>
<evidence type="ECO:0000256" key="8">
    <source>
        <dbReference type="ARBA" id="ARBA00023136"/>
    </source>
</evidence>
<dbReference type="GO" id="GO:0005524">
    <property type="term" value="F:ATP binding"/>
    <property type="evidence" value="ECO:0007669"/>
    <property type="project" value="UniProtKB-KW"/>
</dbReference>
<feature type="domain" description="ABC transmembrane type-1" evidence="11">
    <location>
        <begin position="22"/>
        <end position="303"/>
    </location>
</feature>
<protein>
    <submittedName>
        <fullName evidence="12">ABC transporter ATP-binding protein/permease</fullName>
    </submittedName>
</protein>
<evidence type="ECO:0000256" key="5">
    <source>
        <dbReference type="ARBA" id="ARBA00022741"/>
    </source>
</evidence>
<evidence type="ECO:0000259" key="11">
    <source>
        <dbReference type="PROSITE" id="PS50929"/>
    </source>
</evidence>